<dbReference type="UniPathway" id="UPA00085"/>
<dbReference type="PANTHER" id="PTHR30100">
    <property type="entry name" value="FATTY ACID/PHOSPHOLIPID SYNTHESIS PROTEIN PLSX"/>
    <property type="match status" value="1"/>
</dbReference>
<name>A0A1H9LUP0_9GAMM</name>
<dbReference type="GO" id="GO:0008654">
    <property type="term" value="P:phospholipid biosynthetic process"/>
    <property type="evidence" value="ECO:0007669"/>
    <property type="project" value="UniProtKB-KW"/>
</dbReference>
<evidence type="ECO:0000256" key="2">
    <source>
        <dbReference type="ARBA" id="ARBA00022490"/>
    </source>
</evidence>
<gene>
    <name evidence="10" type="primary">plsX</name>
    <name evidence="11" type="ORF">SAMN05216522_11289</name>
</gene>
<comment type="subunit">
    <text evidence="9 10">Homodimer. Probably interacts with PlsY.</text>
</comment>
<dbReference type="HAMAP" id="MF_00019">
    <property type="entry name" value="PlsX"/>
    <property type="match status" value="1"/>
</dbReference>
<dbReference type="OrthoDB" id="9806408at2"/>
<keyword evidence="12" id="KW-1185">Reference proteome</keyword>
<comment type="catalytic activity">
    <reaction evidence="1 10">
        <text>a fatty acyl-[ACP] + phosphate = an acyl phosphate + holo-[ACP]</text>
        <dbReference type="Rhea" id="RHEA:42292"/>
        <dbReference type="Rhea" id="RHEA-COMP:9685"/>
        <dbReference type="Rhea" id="RHEA-COMP:14125"/>
        <dbReference type="ChEBI" id="CHEBI:43474"/>
        <dbReference type="ChEBI" id="CHEBI:59918"/>
        <dbReference type="ChEBI" id="CHEBI:64479"/>
        <dbReference type="ChEBI" id="CHEBI:138651"/>
        <dbReference type="EC" id="2.3.1.274"/>
    </reaction>
</comment>
<evidence type="ECO:0000256" key="6">
    <source>
        <dbReference type="ARBA" id="ARBA00023209"/>
    </source>
</evidence>
<dbReference type="Gene3D" id="3.40.718.10">
    <property type="entry name" value="Isopropylmalate Dehydrogenase"/>
    <property type="match status" value="1"/>
</dbReference>
<evidence type="ECO:0000256" key="4">
    <source>
        <dbReference type="ARBA" id="ARBA00022679"/>
    </source>
</evidence>
<evidence type="ECO:0000256" key="8">
    <source>
        <dbReference type="ARBA" id="ARBA00024069"/>
    </source>
</evidence>
<dbReference type="AlphaFoldDB" id="A0A1H9LUP0"/>
<dbReference type="InterPro" id="IPR003664">
    <property type="entry name" value="FA_synthesis"/>
</dbReference>
<protein>
    <recommendedName>
        <fullName evidence="8 10">Phosphate acyltransferase</fullName>
        <ecNumber evidence="8 10">2.3.1.274</ecNumber>
    </recommendedName>
    <alternativeName>
        <fullName evidence="10">Acyl-ACP phosphotransacylase</fullName>
    </alternativeName>
    <alternativeName>
        <fullName evidence="10">Acyl-[acyl-carrier-protein]--phosphate acyltransferase</fullName>
    </alternativeName>
    <alternativeName>
        <fullName evidence="10">Phosphate-acyl-ACP acyltransferase</fullName>
    </alternativeName>
</protein>
<reference evidence="12" key="1">
    <citation type="submission" date="2016-10" db="EMBL/GenBank/DDBJ databases">
        <authorList>
            <person name="Varghese N."/>
            <person name="Submissions S."/>
        </authorList>
    </citation>
    <scope>NUCLEOTIDE SEQUENCE [LARGE SCALE GENOMIC DNA]</scope>
    <source>
        <strain evidence="12">8N4</strain>
    </source>
</reference>
<dbReference type="InterPro" id="IPR012281">
    <property type="entry name" value="Phospholipid_synth_PlsX-like"/>
</dbReference>
<dbReference type="EMBL" id="FOGC01000012">
    <property type="protein sequence ID" value="SER14937.1"/>
    <property type="molecule type" value="Genomic_DNA"/>
</dbReference>
<keyword evidence="2 10" id="KW-0963">Cytoplasm</keyword>
<dbReference type="RefSeq" id="WP_092677763.1">
    <property type="nucleotide sequence ID" value="NZ_FOGC01000012.1"/>
</dbReference>
<proteinExistence type="inferred from homology"/>
<evidence type="ECO:0000313" key="12">
    <source>
        <dbReference type="Proteomes" id="UP000242515"/>
    </source>
</evidence>
<dbReference type="GO" id="GO:0043811">
    <property type="term" value="F:phosphate:acyl-[acyl carrier protein] acyltransferase activity"/>
    <property type="evidence" value="ECO:0007669"/>
    <property type="project" value="UniProtKB-UniRule"/>
</dbReference>
<keyword evidence="7 10" id="KW-1208">Phospholipid metabolism</keyword>
<dbReference type="STRING" id="988801.SAMN05216522_11289"/>
<dbReference type="NCBIfam" id="TIGR00182">
    <property type="entry name" value="plsX"/>
    <property type="match status" value="1"/>
</dbReference>
<comment type="similarity">
    <text evidence="10">Belongs to the PlsX family.</text>
</comment>
<dbReference type="GO" id="GO:0005737">
    <property type="term" value="C:cytoplasm"/>
    <property type="evidence" value="ECO:0007669"/>
    <property type="project" value="UniProtKB-SubCell"/>
</dbReference>
<comment type="subcellular location">
    <subcellularLocation>
        <location evidence="10">Cytoplasm</location>
    </subcellularLocation>
    <text evidence="10">Associated with the membrane possibly through PlsY.</text>
</comment>
<dbReference type="PANTHER" id="PTHR30100:SF1">
    <property type="entry name" value="PHOSPHATE ACYLTRANSFERASE"/>
    <property type="match status" value="1"/>
</dbReference>
<comment type="function">
    <text evidence="10">Catalyzes the reversible formation of acyl-phosphate (acyl-PO(4)) from acyl-[acyl-carrier-protein] (acyl-ACP). This enzyme utilizes acyl-ACP as fatty acyl donor, but not acyl-CoA.</text>
</comment>
<keyword evidence="5 10" id="KW-0443">Lipid metabolism</keyword>
<keyword evidence="3 10" id="KW-0444">Lipid biosynthesis</keyword>
<evidence type="ECO:0000256" key="9">
    <source>
        <dbReference type="ARBA" id="ARBA00046608"/>
    </source>
</evidence>
<evidence type="ECO:0000256" key="10">
    <source>
        <dbReference type="HAMAP-Rule" id="MF_00019"/>
    </source>
</evidence>
<sequence>MTRVTLAVDAMGGDFGPHVTVPAVLQALGIYPFLEIFLVGLPDTLQPLLVTADSSVLERLHCVAAESVITSDVKPSSAIRQSKNSSMRLALELVKEQKAQACLSAGDTGTLMGLALFLLKPLPQIRRPALMTLLPNALDGQTVILDIGANVEADSEMLLQFAMMGAVVAQQMLAISEPRIALLNVGQEEGKGKESIRQAAKLLRQQSVIRYTGFLEGSELLTGQADVLVCDGFSGNVALKTLEGAVRYFLQRAGRGQSSWRRLIRTLLSPNTSKIDPDKYNGAFLLGLSGVVIKSHGAANQQAFLAAIEQSILTVQRQLSQRVARQLATVVARSDRT</sequence>
<dbReference type="EC" id="2.3.1.274" evidence="8 10"/>
<dbReference type="SUPFAM" id="SSF53659">
    <property type="entry name" value="Isocitrate/Isopropylmalate dehydrogenase-like"/>
    <property type="match status" value="1"/>
</dbReference>
<keyword evidence="11" id="KW-0012">Acyltransferase</keyword>
<dbReference type="Pfam" id="PF02504">
    <property type="entry name" value="FA_synthesis"/>
    <property type="match status" value="1"/>
</dbReference>
<dbReference type="PIRSF" id="PIRSF002465">
    <property type="entry name" value="Phsphlp_syn_PlsX"/>
    <property type="match status" value="1"/>
</dbReference>
<organism evidence="11 12">
    <name type="scientific">Rosenbergiella nectarea</name>
    <dbReference type="NCBI Taxonomy" id="988801"/>
    <lineage>
        <taxon>Bacteria</taxon>
        <taxon>Pseudomonadati</taxon>
        <taxon>Pseudomonadota</taxon>
        <taxon>Gammaproteobacteria</taxon>
        <taxon>Enterobacterales</taxon>
        <taxon>Erwiniaceae</taxon>
        <taxon>Rosenbergiella</taxon>
    </lineage>
</organism>
<evidence type="ECO:0000256" key="7">
    <source>
        <dbReference type="ARBA" id="ARBA00023264"/>
    </source>
</evidence>
<keyword evidence="6 10" id="KW-0594">Phospholipid biosynthesis</keyword>
<dbReference type="GO" id="GO:0006633">
    <property type="term" value="P:fatty acid biosynthetic process"/>
    <property type="evidence" value="ECO:0007669"/>
    <property type="project" value="UniProtKB-UniRule"/>
</dbReference>
<evidence type="ECO:0000256" key="5">
    <source>
        <dbReference type="ARBA" id="ARBA00023098"/>
    </source>
</evidence>
<accession>A0A1H9LUP0</accession>
<evidence type="ECO:0000256" key="3">
    <source>
        <dbReference type="ARBA" id="ARBA00022516"/>
    </source>
</evidence>
<dbReference type="Proteomes" id="UP000242515">
    <property type="component" value="Unassembled WGS sequence"/>
</dbReference>
<evidence type="ECO:0000313" key="11">
    <source>
        <dbReference type="EMBL" id="SER14937.1"/>
    </source>
</evidence>
<keyword evidence="4 10" id="KW-0808">Transferase</keyword>
<evidence type="ECO:0000256" key="1">
    <source>
        <dbReference type="ARBA" id="ARBA00001232"/>
    </source>
</evidence>
<comment type="pathway">
    <text evidence="10">Lipid metabolism; phospholipid metabolism.</text>
</comment>